<evidence type="ECO:0000313" key="3">
    <source>
        <dbReference type="Proteomes" id="UP000277204"/>
    </source>
</evidence>
<dbReference type="Proteomes" id="UP000277204">
    <property type="component" value="Unassembled WGS sequence"/>
</dbReference>
<feature type="compositionally biased region" description="Basic and acidic residues" evidence="1">
    <location>
        <begin position="183"/>
        <end position="207"/>
    </location>
</feature>
<dbReference type="Pfam" id="PF20049">
    <property type="entry name" value="DUF6451"/>
    <property type="match status" value="1"/>
</dbReference>
<keyword evidence="3" id="KW-1185">Reference proteome</keyword>
<dbReference type="PANTHER" id="PTHR47027:SF25">
    <property type="entry name" value="REVERSE TRANSCRIPTASE DOMAIN-CONTAINING PROTEIN"/>
    <property type="match status" value="1"/>
</dbReference>
<feature type="region of interest" description="Disordered" evidence="1">
    <location>
        <begin position="169"/>
        <end position="207"/>
    </location>
</feature>
<accession>A0A183MIC0</accession>
<protein>
    <submittedName>
        <fullName evidence="2">Uncharacterized protein</fullName>
    </submittedName>
</protein>
<evidence type="ECO:0000313" key="2">
    <source>
        <dbReference type="EMBL" id="VDP19176.1"/>
    </source>
</evidence>
<dbReference type="PANTHER" id="PTHR47027">
    <property type="entry name" value="REVERSE TRANSCRIPTASE DOMAIN-CONTAINING PROTEIN"/>
    <property type="match status" value="1"/>
</dbReference>
<evidence type="ECO:0000256" key="1">
    <source>
        <dbReference type="SAM" id="MobiDB-lite"/>
    </source>
</evidence>
<reference evidence="2 3" key="1">
    <citation type="submission" date="2018-11" db="EMBL/GenBank/DDBJ databases">
        <authorList>
            <consortium name="Pathogen Informatics"/>
        </authorList>
    </citation>
    <scope>NUCLEOTIDE SEQUENCE [LARGE SCALE GENOMIC DNA]</scope>
    <source>
        <strain evidence="2 3">Zambia</strain>
    </source>
</reference>
<dbReference type="AlphaFoldDB" id="A0A183MIC0"/>
<organism evidence="2 3">
    <name type="scientific">Schistosoma margrebowiei</name>
    <dbReference type="NCBI Taxonomy" id="48269"/>
    <lineage>
        <taxon>Eukaryota</taxon>
        <taxon>Metazoa</taxon>
        <taxon>Spiralia</taxon>
        <taxon>Lophotrochozoa</taxon>
        <taxon>Platyhelminthes</taxon>
        <taxon>Trematoda</taxon>
        <taxon>Digenea</taxon>
        <taxon>Strigeidida</taxon>
        <taxon>Schistosomatoidea</taxon>
        <taxon>Schistosomatidae</taxon>
        <taxon>Schistosoma</taxon>
    </lineage>
</organism>
<name>A0A183MIC0_9TREM</name>
<dbReference type="EMBL" id="UZAI01017000">
    <property type="protein sequence ID" value="VDP19176.1"/>
    <property type="molecule type" value="Genomic_DNA"/>
</dbReference>
<dbReference type="InterPro" id="IPR045609">
    <property type="entry name" value="DUF6451"/>
</dbReference>
<proteinExistence type="predicted"/>
<gene>
    <name evidence="2" type="ORF">SMRZ_LOCUS15795</name>
</gene>
<sequence>MVIHLVSPSLTTDFSGLTTFYECQSTNFTHYYLPTLGLNIYKGESKILQYNTACNNPITLDEKALEDVKTFTYLGSIIDEYGRCDADVKVLIDKARTAYLQLKNIWNSKLHNSINTEVRIFNTNVKTILLYYQQQPNMGENKPDYSGRRYQEEALEEGTHRRHKAIIHHLESSGPKAKRKIKEHITPRNGDRHEKNERESDGTTKEA</sequence>